<accession>A0ABS4DYJ5</accession>
<feature type="transmembrane region" description="Helical" evidence="2">
    <location>
        <begin position="220"/>
        <end position="239"/>
    </location>
</feature>
<feature type="region of interest" description="Disordered" evidence="1">
    <location>
        <begin position="312"/>
        <end position="333"/>
    </location>
</feature>
<evidence type="ECO:0000313" key="4">
    <source>
        <dbReference type="Proteomes" id="UP000759443"/>
    </source>
</evidence>
<feature type="transmembrane region" description="Helical" evidence="2">
    <location>
        <begin position="57"/>
        <end position="85"/>
    </location>
</feature>
<evidence type="ECO:0000256" key="1">
    <source>
        <dbReference type="SAM" id="MobiDB-lite"/>
    </source>
</evidence>
<dbReference type="RefSeq" id="WP_209944811.1">
    <property type="nucleotide sequence ID" value="NZ_JAGGJU010000005.1"/>
</dbReference>
<evidence type="ECO:0008006" key="5">
    <source>
        <dbReference type="Google" id="ProtNLM"/>
    </source>
</evidence>
<dbReference type="InterPro" id="IPR018710">
    <property type="entry name" value="DUF2232"/>
</dbReference>
<reference evidence="3 4" key="1">
    <citation type="submission" date="2021-03" db="EMBL/GenBank/DDBJ databases">
        <title>Genomic Encyclopedia of Type Strains, Phase IV (KMG-IV): sequencing the most valuable type-strain genomes for metagenomic binning, comparative biology and taxonomic classification.</title>
        <authorList>
            <person name="Goeker M."/>
        </authorList>
    </citation>
    <scope>NUCLEOTIDE SEQUENCE [LARGE SCALE GENOMIC DNA]</scope>
    <source>
        <strain evidence="3 4">DSM 21600</strain>
    </source>
</reference>
<organism evidence="3 4">
    <name type="scientific">Rhizobium halophytocola</name>
    <dbReference type="NCBI Taxonomy" id="735519"/>
    <lineage>
        <taxon>Bacteria</taxon>
        <taxon>Pseudomonadati</taxon>
        <taxon>Pseudomonadota</taxon>
        <taxon>Alphaproteobacteria</taxon>
        <taxon>Hyphomicrobiales</taxon>
        <taxon>Rhizobiaceae</taxon>
        <taxon>Rhizobium/Agrobacterium group</taxon>
        <taxon>Rhizobium</taxon>
    </lineage>
</organism>
<keyword evidence="4" id="KW-1185">Reference proteome</keyword>
<sequence>MTTLDGKSLITGMFAGLTAALLALGASIQPSFASLLYAASALPVLIVALGRGNAASLAAIVSAAVISAVAISPVFAAGMAVFTLLPAGWLGHLASLARPATEIGGPDDQIAWYPLSDMMMHLCGLVSIGVVLLGFMIGYGPDFVAEIVKAVADVASTEDAKLMTDPVSLEQLKGMLLVLLPAAQGATWVMMLTAAYYIATRIVSSSGHAKRPRESMPAALRMNRQSLVVFMAGIIAAFLNGPVGLVGAVLCGTFSAGFLIAGFASLHYRTMGKDWRLPALIIVYLSVLFVLPVFAILILGLADTRRTVALTPVRKGGTGPNEPKPDTDNEHER</sequence>
<keyword evidence="2" id="KW-1133">Transmembrane helix</keyword>
<feature type="transmembrane region" description="Helical" evidence="2">
    <location>
        <begin position="175"/>
        <end position="199"/>
    </location>
</feature>
<proteinExistence type="predicted"/>
<dbReference type="EMBL" id="JAGGJU010000005">
    <property type="protein sequence ID" value="MBP1850764.1"/>
    <property type="molecule type" value="Genomic_DNA"/>
</dbReference>
<name>A0ABS4DYJ5_9HYPH</name>
<keyword evidence="2" id="KW-0472">Membrane</keyword>
<gene>
    <name evidence="3" type="ORF">J2Z17_002201</name>
</gene>
<feature type="transmembrane region" description="Helical" evidence="2">
    <location>
        <begin position="280"/>
        <end position="302"/>
    </location>
</feature>
<evidence type="ECO:0000256" key="2">
    <source>
        <dbReference type="SAM" id="Phobius"/>
    </source>
</evidence>
<dbReference type="Pfam" id="PF09991">
    <property type="entry name" value="DUF2232"/>
    <property type="match status" value="1"/>
</dbReference>
<feature type="compositionally biased region" description="Basic and acidic residues" evidence="1">
    <location>
        <begin position="323"/>
        <end position="333"/>
    </location>
</feature>
<evidence type="ECO:0000313" key="3">
    <source>
        <dbReference type="EMBL" id="MBP1850764.1"/>
    </source>
</evidence>
<protein>
    <recommendedName>
        <fullName evidence="5">DUF2232 domain-containing protein</fullName>
    </recommendedName>
</protein>
<keyword evidence="2" id="KW-0812">Transmembrane</keyword>
<dbReference type="Proteomes" id="UP000759443">
    <property type="component" value="Unassembled WGS sequence"/>
</dbReference>
<comment type="caution">
    <text evidence="3">The sequence shown here is derived from an EMBL/GenBank/DDBJ whole genome shotgun (WGS) entry which is preliminary data.</text>
</comment>
<feature type="transmembrane region" description="Helical" evidence="2">
    <location>
        <begin position="119"/>
        <end position="139"/>
    </location>
</feature>